<dbReference type="AlphaFoldDB" id="A0A0T5YUR7"/>
<comment type="caution">
    <text evidence="2">The sequence shown here is derived from an EMBL/GenBank/DDBJ whole genome shotgun (WGS) entry which is preliminary data.</text>
</comment>
<dbReference type="PANTHER" id="PTHR12277">
    <property type="entry name" value="ALPHA/BETA HYDROLASE DOMAIN-CONTAINING PROTEIN"/>
    <property type="match status" value="1"/>
</dbReference>
<keyword evidence="1" id="KW-0812">Transmembrane</keyword>
<dbReference type="RefSeq" id="WP_060528255.1">
    <property type="nucleotide sequence ID" value="NZ_KQ557120.1"/>
</dbReference>
<name>A0A0T5YUR7_9GAMM</name>
<feature type="transmembrane region" description="Helical" evidence="1">
    <location>
        <begin position="22"/>
        <end position="39"/>
    </location>
</feature>
<dbReference type="GO" id="GO:0016787">
    <property type="term" value="F:hydrolase activity"/>
    <property type="evidence" value="ECO:0007669"/>
    <property type="project" value="UniProtKB-KW"/>
</dbReference>
<dbReference type="PANTHER" id="PTHR12277:SF81">
    <property type="entry name" value="PROTEIN ABHD13"/>
    <property type="match status" value="1"/>
</dbReference>
<keyword evidence="2" id="KW-0378">Hydrolase</keyword>
<keyword evidence="1" id="KW-1133">Transmembrane helix</keyword>
<dbReference type="OrthoDB" id="9798884at2"/>
<keyword evidence="1" id="KW-0472">Membrane</keyword>
<evidence type="ECO:0000313" key="3">
    <source>
        <dbReference type="Proteomes" id="UP000051634"/>
    </source>
</evidence>
<gene>
    <name evidence="2" type="ORF">Ga0074115_10490</name>
</gene>
<dbReference type="EMBL" id="LDXT01000092">
    <property type="protein sequence ID" value="KRT54329.1"/>
    <property type="molecule type" value="Genomic_DNA"/>
</dbReference>
<proteinExistence type="predicted"/>
<sequence length="278" mass="30472">MDHASPGFPRITGNDPIPMKQLLALLAAAYLLLTGYLYLNQRTLFYFTGATSPAAVPTNYTIEVNGLTLHGWLINPGADEAILYFGGNAEHIEYNIDQFSRILAGQSLYLIPYRGYGNNPGRPSEAALLADSEAIYDQIQPKHRQISLLGRSLGSAIAIHLASRRPITRLGLITPFDSVESIAARAYPLFPVRLLLKDRYLSSDKAEAITADTLILYAERDEVVPAVNTQALITALKAARVEAVQLSGTTHNNIAQHPDFSPLLRGFFRHPDSPADHP</sequence>
<dbReference type="Gene3D" id="3.40.50.1820">
    <property type="entry name" value="alpha/beta hydrolase"/>
    <property type="match status" value="1"/>
</dbReference>
<reference evidence="2 3" key="1">
    <citation type="submission" date="2015-11" db="EMBL/GenBank/DDBJ databases">
        <title>The genome of Candidatus Endoriftia persephone in Ridgeia piscesae and population structure of the North Eastern Pacific vestimentiferan symbionts.</title>
        <authorList>
            <person name="Perez M."/>
            <person name="Juniper K.S."/>
        </authorList>
    </citation>
    <scope>NUCLEOTIDE SEQUENCE [LARGE SCALE GENOMIC DNA]</scope>
    <source>
        <strain evidence="2">Ind11</strain>
    </source>
</reference>
<accession>A0A0T5YUR7</accession>
<organism evidence="2 3">
    <name type="scientific">endosymbiont of Ridgeia piscesae</name>
    <dbReference type="NCBI Taxonomy" id="54398"/>
    <lineage>
        <taxon>Bacteria</taxon>
        <taxon>Pseudomonadati</taxon>
        <taxon>Pseudomonadota</taxon>
        <taxon>Gammaproteobacteria</taxon>
        <taxon>sulfur-oxidizing symbionts</taxon>
    </lineage>
</organism>
<evidence type="ECO:0000256" key="1">
    <source>
        <dbReference type="SAM" id="Phobius"/>
    </source>
</evidence>
<dbReference type="Proteomes" id="UP000051634">
    <property type="component" value="Unassembled WGS sequence"/>
</dbReference>
<evidence type="ECO:0000313" key="2">
    <source>
        <dbReference type="EMBL" id="KRT54329.1"/>
    </source>
</evidence>
<keyword evidence="3" id="KW-1185">Reference proteome</keyword>
<dbReference type="SUPFAM" id="SSF53474">
    <property type="entry name" value="alpha/beta-Hydrolases"/>
    <property type="match status" value="1"/>
</dbReference>
<protein>
    <submittedName>
        <fullName evidence="2">Lysophospholipase, alpha-beta hydrolase superfamily</fullName>
    </submittedName>
</protein>
<dbReference type="InterPro" id="IPR029058">
    <property type="entry name" value="AB_hydrolase_fold"/>
</dbReference>